<dbReference type="InterPro" id="IPR008936">
    <property type="entry name" value="Rho_GTPase_activation_prot"/>
</dbReference>
<keyword evidence="9 12" id="KW-0472">Membrane</keyword>
<name>A0A8H6T4K2_MYCCL</name>
<dbReference type="SMART" id="SM00239">
    <property type="entry name" value="C2"/>
    <property type="match status" value="1"/>
</dbReference>
<accession>A0A8H6T4K2</accession>
<evidence type="ECO:0000313" key="15">
    <source>
        <dbReference type="EMBL" id="KAF7310913.1"/>
    </source>
</evidence>
<comment type="subcellular location">
    <subcellularLocation>
        <location evidence="1">Membrane</location>
        <topology evidence="1">Multi-pass membrane protein</topology>
    </subcellularLocation>
</comment>
<feature type="region of interest" description="Disordered" evidence="11">
    <location>
        <begin position="349"/>
        <end position="369"/>
    </location>
</feature>
<feature type="transmembrane region" description="Helical" evidence="12">
    <location>
        <begin position="139"/>
        <end position="156"/>
    </location>
</feature>
<evidence type="ECO:0000256" key="12">
    <source>
        <dbReference type="SAM" id="Phobius"/>
    </source>
</evidence>
<evidence type="ECO:0000259" key="13">
    <source>
        <dbReference type="PROSITE" id="PS50004"/>
    </source>
</evidence>
<sequence length="1173" mass="131787">MLADALLAVIPYRLPPHLYSFIPGETPLSTTPIVVGTLLGYLVTIFGIQAAMKNHPPQKLNTLFQIHNVVLSSGSLLLLALMLEEIVPILFRDGPFAAICAESSWTPRMEFYYIVNYYFKYLELLDTVFLAFKKKPLAFLHVFHHSATALLCYSQLVGKTSISWTVITLNLGVHVLMYYYYYATAGGAKIWWKKYLTIMQITQFVIDLFCVYFGTYNHFAFTYYQGVVPAVGNCAGSETAALFGCGLLTSYLGLFINFYFQTYKKKPAKANGVANGHANGKANGKAVKSEGRLMRLEFGALSDQRRGLSIWSDAEIAALNQTPTFRVMDEYLVNAEIYVSTAAGAALRKPPVARRKNDKRDSVRQNLGSDDKRLKEKTSWLTLARGTTGAGQWRSATCKLSEEGNRCLLNIYVDETILYQTLYIHLLNHTDIRLADPSLFFRKDCLGIYSLGSQRWISNATHASEPVYLQFSNPETCSTWLGLLRSYAVPEIYGRLLFPQDGGSYRMWRQVELTVIQARNLGNTRLVDLGSGANAAVIGGSGAENAGEGEAVDLMDVSCEIHLNNMLCGRTTLKKGIGSPDWHENFTFTDLPPFDTLEVLVWREKKLFKPTLIGSVRVTLANFRRGEAVEGWFPVLHQGPTVSDLQVGDIRLKIRVDEEIILPLDAYARLLQARSLLDLVASLTFAQTFSARNFLDWMSDFETKFKLKTISAQLISIAVAKNTLIEQVQDIAAREVDGTPSSHQTIFRGNTIFTKVMELCMNWYGRAFLEASIGQVLRRLCAEKVAIEVDPVRSGKGTKDVERNLELLIHWCQEFWNQIYSVRTECPIEMRRLFETIRHLVEERYKVKESSTPESRELPWQSVSAFCFLRFIVPAILHPHLFGLCPGMPSGPVQRSLTLIAKVIQSLANLNATVQKEEHMRGVKDFLQDSRQGMIDYILVVSSPSRRNENESYAWSAEDPSERHERLAVVNALRHRTSRMPVLSRESIPMPLIPDIPKQLAIITSAIIRNSRDYHARAKPNDPADKSLNEFCSRCFEVEESALQRVSQLATRISSERRRVDHSSSLSISGSPTASAPRRSRKSSGRPSTAPSPSDPTYASRRMLAEPTSPSSPTRPAPNWEDTHSRKRHLKSPSTDSITYPKSNSTSPMGTLDTPDSDAGKKRGLLRNIWSRR</sequence>
<evidence type="ECO:0000256" key="11">
    <source>
        <dbReference type="SAM" id="MobiDB-lite"/>
    </source>
</evidence>
<dbReference type="InterPro" id="IPR001936">
    <property type="entry name" value="RasGAP_dom"/>
</dbReference>
<dbReference type="EMBL" id="JACAZE010000007">
    <property type="protein sequence ID" value="KAF7310913.1"/>
    <property type="molecule type" value="Genomic_DNA"/>
</dbReference>
<evidence type="ECO:0000256" key="9">
    <source>
        <dbReference type="ARBA" id="ARBA00023136"/>
    </source>
</evidence>
<feature type="domain" description="C2" evidence="13">
    <location>
        <begin position="492"/>
        <end position="633"/>
    </location>
</feature>
<feature type="transmembrane region" description="Helical" evidence="12">
    <location>
        <begin position="28"/>
        <end position="48"/>
    </location>
</feature>
<dbReference type="InterPro" id="IPR035892">
    <property type="entry name" value="C2_domain_sf"/>
</dbReference>
<dbReference type="PROSITE" id="PS01188">
    <property type="entry name" value="ELO"/>
    <property type="match status" value="1"/>
</dbReference>
<dbReference type="SUPFAM" id="SSF49562">
    <property type="entry name" value="C2 domain (Calcium/lipid-binding domain, CaLB)"/>
    <property type="match status" value="1"/>
</dbReference>
<dbReference type="GO" id="GO:0016020">
    <property type="term" value="C:membrane"/>
    <property type="evidence" value="ECO:0007669"/>
    <property type="project" value="UniProtKB-SubCell"/>
</dbReference>
<keyword evidence="16" id="KW-1185">Reference proteome</keyword>
<dbReference type="PANTHER" id="PTHR10194">
    <property type="entry name" value="RAS GTPASE-ACTIVATING PROTEINS"/>
    <property type="match status" value="1"/>
</dbReference>
<evidence type="ECO:0000256" key="5">
    <source>
        <dbReference type="ARBA" id="ARBA00022692"/>
    </source>
</evidence>
<dbReference type="Pfam" id="PF00168">
    <property type="entry name" value="C2"/>
    <property type="match status" value="1"/>
</dbReference>
<proteinExistence type="predicted"/>
<reference evidence="15" key="1">
    <citation type="submission" date="2020-05" db="EMBL/GenBank/DDBJ databases">
        <title>Mycena genomes resolve the evolution of fungal bioluminescence.</title>
        <authorList>
            <person name="Tsai I.J."/>
        </authorList>
    </citation>
    <scope>NUCLEOTIDE SEQUENCE</scope>
    <source>
        <strain evidence="15">110903Hualien_Pintung</strain>
    </source>
</reference>
<keyword evidence="10" id="KW-0275">Fatty acid biosynthesis</keyword>
<keyword evidence="4" id="KW-0808">Transferase</keyword>
<keyword evidence="8" id="KW-0443">Lipid metabolism</keyword>
<feature type="compositionally biased region" description="Polar residues" evidence="11">
    <location>
        <begin position="1132"/>
        <end position="1149"/>
    </location>
</feature>
<evidence type="ECO:0000256" key="1">
    <source>
        <dbReference type="ARBA" id="ARBA00004141"/>
    </source>
</evidence>
<dbReference type="Gene3D" id="2.60.40.150">
    <property type="entry name" value="C2 domain"/>
    <property type="match status" value="1"/>
</dbReference>
<dbReference type="InterPro" id="IPR039360">
    <property type="entry name" value="Ras_GTPase"/>
</dbReference>
<dbReference type="GO" id="GO:0009922">
    <property type="term" value="F:fatty acid elongase activity"/>
    <property type="evidence" value="ECO:0007669"/>
    <property type="project" value="InterPro"/>
</dbReference>
<keyword evidence="5 12" id="KW-0812">Transmembrane</keyword>
<evidence type="ECO:0000256" key="3">
    <source>
        <dbReference type="ARBA" id="ARBA00022516"/>
    </source>
</evidence>
<evidence type="ECO:0000259" key="14">
    <source>
        <dbReference type="PROSITE" id="PS50018"/>
    </source>
</evidence>
<keyword evidence="2" id="KW-0343">GTPase activation</keyword>
<dbReference type="AlphaFoldDB" id="A0A8H6T4K2"/>
<dbReference type="PANTHER" id="PTHR10194:SF60">
    <property type="entry name" value="RAS GTPASE-ACTIVATING PROTEIN RASKOL"/>
    <property type="match status" value="1"/>
</dbReference>
<dbReference type="Gene3D" id="1.10.506.10">
    <property type="entry name" value="GTPase Activation - p120gap, domain 1"/>
    <property type="match status" value="1"/>
</dbReference>
<evidence type="ECO:0000256" key="7">
    <source>
        <dbReference type="ARBA" id="ARBA00022989"/>
    </source>
</evidence>
<organism evidence="15 16">
    <name type="scientific">Mycena chlorophos</name>
    <name type="common">Agaric fungus</name>
    <name type="synonym">Agaricus chlorophos</name>
    <dbReference type="NCBI Taxonomy" id="658473"/>
    <lineage>
        <taxon>Eukaryota</taxon>
        <taxon>Fungi</taxon>
        <taxon>Dikarya</taxon>
        <taxon>Basidiomycota</taxon>
        <taxon>Agaricomycotina</taxon>
        <taxon>Agaricomycetes</taxon>
        <taxon>Agaricomycetidae</taxon>
        <taxon>Agaricales</taxon>
        <taxon>Marasmiineae</taxon>
        <taxon>Mycenaceae</taxon>
        <taxon>Mycena</taxon>
    </lineage>
</organism>
<keyword evidence="3" id="KW-0444">Lipid biosynthesis</keyword>
<dbReference type="Pfam" id="PF00616">
    <property type="entry name" value="RasGAP"/>
    <property type="match status" value="1"/>
</dbReference>
<feature type="region of interest" description="Disordered" evidence="11">
    <location>
        <begin position="1050"/>
        <end position="1173"/>
    </location>
</feature>
<evidence type="ECO:0000256" key="2">
    <source>
        <dbReference type="ARBA" id="ARBA00022468"/>
    </source>
</evidence>
<dbReference type="InterPro" id="IPR030457">
    <property type="entry name" value="ELO_CS"/>
</dbReference>
<feature type="transmembrane region" description="Helical" evidence="12">
    <location>
        <begin position="162"/>
        <end position="183"/>
    </location>
</feature>
<dbReference type="GO" id="GO:0006633">
    <property type="term" value="P:fatty acid biosynthetic process"/>
    <property type="evidence" value="ECO:0007669"/>
    <property type="project" value="UniProtKB-KW"/>
</dbReference>
<comment type="caution">
    <text evidence="15">The sequence shown here is derived from an EMBL/GenBank/DDBJ whole genome shotgun (WGS) entry which is preliminary data.</text>
</comment>
<dbReference type="Proteomes" id="UP000613580">
    <property type="component" value="Unassembled WGS sequence"/>
</dbReference>
<evidence type="ECO:0000313" key="16">
    <source>
        <dbReference type="Proteomes" id="UP000613580"/>
    </source>
</evidence>
<dbReference type="InterPro" id="IPR002076">
    <property type="entry name" value="ELO_fam"/>
</dbReference>
<feature type="transmembrane region" description="Helical" evidence="12">
    <location>
        <begin position="239"/>
        <end position="260"/>
    </location>
</feature>
<dbReference type="OrthoDB" id="775356at2759"/>
<dbReference type="CDD" id="cd05137">
    <property type="entry name" value="RasGAP_CLA2_BUD2"/>
    <property type="match status" value="1"/>
</dbReference>
<feature type="domain" description="Ras-GAP" evidence="14">
    <location>
        <begin position="706"/>
        <end position="909"/>
    </location>
</feature>
<evidence type="ECO:0000256" key="6">
    <source>
        <dbReference type="ARBA" id="ARBA00022832"/>
    </source>
</evidence>
<evidence type="ECO:0000256" key="10">
    <source>
        <dbReference type="ARBA" id="ARBA00023160"/>
    </source>
</evidence>
<dbReference type="GO" id="GO:0005096">
    <property type="term" value="F:GTPase activator activity"/>
    <property type="evidence" value="ECO:0007669"/>
    <property type="project" value="UniProtKB-KW"/>
</dbReference>
<feature type="transmembrane region" description="Helical" evidence="12">
    <location>
        <begin position="195"/>
        <end position="219"/>
    </location>
</feature>
<gene>
    <name evidence="15" type="ORF">HMN09_00634600</name>
</gene>
<dbReference type="InterPro" id="IPR000008">
    <property type="entry name" value="C2_dom"/>
</dbReference>
<protein>
    <submittedName>
        <fullName evidence="15">Elongation of fatty acids protein</fullName>
    </submittedName>
</protein>
<dbReference type="PROSITE" id="PS50018">
    <property type="entry name" value="RAS_GTPASE_ACTIV_2"/>
    <property type="match status" value="1"/>
</dbReference>
<feature type="compositionally biased region" description="Basic and acidic residues" evidence="11">
    <location>
        <begin position="358"/>
        <end position="369"/>
    </location>
</feature>
<feature type="compositionally biased region" description="Basic residues" evidence="11">
    <location>
        <begin position="1162"/>
        <end position="1173"/>
    </location>
</feature>
<dbReference type="SUPFAM" id="SSF48350">
    <property type="entry name" value="GTPase activation domain, GAP"/>
    <property type="match status" value="1"/>
</dbReference>
<evidence type="ECO:0000256" key="8">
    <source>
        <dbReference type="ARBA" id="ARBA00023098"/>
    </source>
</evidence>
<keyword evidence="6" id="KW-0276">Fatty acid metabolism</keyword>
<feature type="transmembrane region" description="Helical" evidence="12">
    <location>
        <begin position="69"/>
        <end position="91"/>
    </location>
</feature>
<dbReference type="PROSITE" id="PS50004">
    <property type="entry name" value="C2"/>
    <property type="match status" value="1"/>
</dbReference>
<evidence type="ECO:0000256" key="4">
    <source>
        <dbReference type="ARBA" id="ARBA00022679"/>
    </source>
</evidence>
<keyword evidence="7 12" id="KW-1133">Transmembrane helix</keyword>
<dbReference type="SMART" id="SM00323">
    <property type="entry name" value="RasGAP"/>
    <property type="match status" value="1"/>
</dbReference>
<dbReference type="Pfam" id="PF01151">
    <property type="entry name" value="ELO"/>
    <property type="match status" value="1"/>
</dbReference>